<feature type="region of interest" description="Disordered" evidence="1">
    <location>
        <begin position="60"/>
        <end position="126"/>
    </location>
</feature>
<feature type="region of interest" description="Disordered" evidence="1">
    <location>
        <begin position="178"/>
        <end position="216"/>
    </location>
</feature>
<protein>
    <submittedName>
        <fullName evidence="3">Uncharacterized protein</fullName>
    </submittedName>
</protein>
<keyword evidence="4" id="KW-1185">Reference proteome</keyword>
<feature type="compositionally biased region" description="Gly residues" evidence="1">
    <location>
        <begin position="60"/>
        <end position="121"/>
    </location>
</feature>
<feature type="signal peptide" evidence="2">
    <location>
        <begin position="1"/>
        <end position="19"/>
    </location>
</feature>
<feature type="compositionally biased region" description="Gly residues" evidence="1">
    <location>
        <begin position="186"/>
        <end position="216"/>
    </location>
</feature>
<evidence type="ECO:0000256" key="1">
    <source>
        <dbReference type="SAM" id="MobiDB-lite"/>
    </source>
</evidence>
<feature type="chain" id="PRO_5046380874" evidence="2">
    <location>
        <begin position="20"/>
        <end position="216"/>
    </location>
</feature>
<proteinExistence type="predicted"/>
<dbReference type="Proteomes" id="UP001151295">
    <property type="component" value="Unassembled WGS sequence"/>
</dbReference>
<accession>A0ABQ8PQS1</accession>
<dbReference type="EMBL" id="JANBQD010000024">
    <property type="protein sequence ID" value="KAJ1992777.1"/>
    <property type="molecule type" value="Genomic_DNA"/>
</dbReference>
<gene>
    <name evidence="3" type="ORF">EDC05_002561</name>
</gene>
<sequence>MRISVSALTTLALSVVVSSAPIASPDGALGSVVDGVAPITSGVGTTVNYLLKIGNGGPGGGFPGGPEGIPGGPGGIPGGPGGIPGGPGGIPGGPGGIPGGPGGIPGGPGGIPGGIPGGPDGTTGRHPISTTVVAIFAIFAAASAAPVANPDGTLGGVVDAIAPITSGLGTTLNQILGFKDSSSGGNPSGGNSPGGNSSGGNPSGGNSSGGNPSGGK</sequence>
<name>A0ABQ8PQS1_9FUNG</name>
<evidence type="ECO:0000313" key="3">
    <source>
        <dbReference type="EMBL" id="KAJ1992777.1"/>
    </source>
</evidence>
<reference evidence="3" key="1">
    <citation type="submission" date="2022-07" db="EMBL/GenBank/DDBJ databases">
        <title>Phylogenomic reconstructions and comparative analyses of Kickxellomycotina fungi.</title>
        <authorList>
            <person name="Reynolds N.K."/>
            <person name="Stajich J.E."/>
            <person name="Barry K."/>
            <person name="Grigoriev I.V."/>
            <person name="Crous P."/>
            <person name="Smith M.E."/>
        </authorList>
    </citation>
    <scope>NUCLEOTIDE SEQUENCE</scope>
    <source>
        <strain evidence="3">BCRC 34882</strain>
    </source>
</reference>
<organism evidence="3 4">
    <name type="scientific">Coemansia umbellata</name>
    <dbReference type="NCBI Taxonomy" id="1424467"/>
    <lineage>
        <taxon>Eukaryota</taxon>
        <taxon>Fungi</taxon>
        <taxon>Fungi incertae sedis</taxon>
        <taxon>Zoopagomycota</taxon>
        <taxon>Kickxellomycotina</taxon>
        <taxon>Kickxellomycetes</taxon>
        <taxon>Kickxellales</taxon>
        <taxon>Kickxellaceae</taxon>
        <taxon>Coemansia</taxon>
    </lineage>
</organism>
<keyword evidence="2" id="KW-0732">Signal</keyword>
<evidence type="ECO:0000313" key="4">
    <source>
        <dbReference type="Proteomes" id="UP001151295"/>
    </source>
</evidence>
<evidence type="ECO:0000256" key="2">
    <source>
        <dbReference type="SAM" id="SignalP"/>
    </source>
</evidence>
<comment type="caution">
    <text evidence="3">The sequence shown here is derived from an EMBL/GenBank/DDBJ whole genome shotgun (WGS) entry which is preliminary data.</text>
</comment>